<protein>
    <submittedName>
        <fullName evidence="1">DEHA2B14234p</fullName>
    </submittedName>
</protein>
<dbReference type="InParanoid" id="Q6BW55"/>
<sequence>MVLTFFKLVYTHYLIGQVPILPGHEIITADTIEQIYLNYGSAMAFRCPSVQPVYTCASPSVRYVAIFVKLTLRSATLSPNY</sequence>
<evidence type="ECO:0000313" key="2">
    <source>
        <dbReference type="Proteomes" id="UP000000599"/>
    </source>
</evidence>
<dbReference type="RefSeq" id="XP_457564.2">
    <property type="nucleotide sequence ID" value="XM_457564.1"/>
</dbReference>
<dbReference type="EMBL" id="CR382134">
    <property type="protein sequence ID" value="CAG85575.2"/>
    <property type="molecule type" value="Genomic_DNA"/>
</dbReference>
<organism evidence="1 2">
    <name type="scientific">Debaryomyces hansenii (strain ATCC 36239 / CBS 767 / BCRC 21394 / JCM 1990 / NBRC 0083 / IGC 2968)</name>
    <name type="common">Yeast</name>
    <name type="synonym">Torulaspora hansenii</name>
    <dbReference type="NCBI Taxonomy" id="284592"/>
    <lineage>
        <taxon>Eukaryota</taxon>
        <taxon>Fungi</taxon>
        <taxon>Dikarya</taxon>
        <taxon>Ascomycota</taxon>
        <taxon>Saccharomycotina</taxon>
        <taxon>Pichiomycetes</taxon>
        <taxon>Debaryomycetaceae</taxon>
        <taxon>Debaryomyces</taxon>
    </lineage>
</organism>
<gene>
    <name evidence="1" type="ordered locus">DEHA2B14234g</name>
</gene>
<name>Q6BW55_DEBHA</name>
<dbReference type="GeneID" id="2913527"/>
<reference evidence="1 2" key="1">
    <citation type="journal article" date="2004" name="Nature">
        <title>Genome evolution in yeasts.</title>
        <authorList>
            <consortium name="Genolevures"/>
            <person name="Dujon B."/>
            <person name="Sherman D."/>
            <person name="Fischer G."/>
            <person name="Durrens P."/>
            <person name="Casaregola S."/>
            <person name="Lafontaine I."/>
            <person name="de Montigny J."/>
            <person name="Marck C."/>
            <person name="Neuveglise C."/>
            <person name="Talla E."/>
            <person name="Goffard N."/>
            <person name="Frangeul L."/>
            <person name="Aigle M."/>
            <person name="Anthouard V."/>
            <person name="Babour A."/>
            <person name="Barbe V."/>
            <person name="Barnay S."/>
            <person name="Blanchin S."/>
            <person name="Beckerich J.M."/>
            <person name="Beyne E."/>
            <person name="Bleykasten C."/>
            <person name="Boisrame A."/>
            <person name="Boyer J."/>
            <person name="Cattolico L."/>
            <person name="Confanioleri F."/>
            <person name="de Daruvar A."/>
            <person name="Despons L."/>
            <person name="Fabre E."/>
            <person name="Fairhead C."/>
            <person name="Ferry-Dumazet H."/>
            <person name="Groppi A."/>
            <person name="Hantraye F."/>
            <person name="Hennequin C."/>
            <person name="Jauniaux N."/>
            <person name="Joyet P."/>
            <person name="Kachouri R."/>
            <person name="Kerrest A."/>
            <person name="Koszul R."/>
            <person name="Lemaire M."/>
            <person name="Lesur I."/>
            <person name="Ma L."/>
            <person name="Muller H."/>
            <person name="Nicaud J.M."/>
            <person name="Nikolski M."/>
            <person name="Oztas S."/>
            <person name="Ozier-Kalogeropoulos O."/>
            <person name="Pellenz S."/>
            <person name="Potier S."/>
            <person name="Richard G.F."/>
            <person name="Straub M.L."/>
            <person name="Suleau A."/>
            <person name="Swennene D."/>
            <person name="Tekaia F."/>
            <person name="Wesolowski-Louvel M."/>
            <person name="Westhof E."/>
            <person name="Wirth B."/>
            <person name="Zeniou-Meyer M."/>
            <person name="Zivanovic I."/>
            <person name="Bolotin-Fukuhara M."/>
            <person name="Thierry A."/>
            <person name="Bouchier C."/>
            <person name="Caudron B."/>
            <person name="Scarpelli C."/>
            <person name="Gaillardin C."/>
            <person name="Weissenbach J."/>
            <person name="Wincker P."/>
            <person name="Souciet J.L."/>
        </authorList>
    </citation>
    <scope>NUCLEOTIDE SEQUENCE [LARGE SCALE GENOMIC DNA]</scope>
    <source>
        <strain evidence="2">ATCC 36239 / CBS 767 / BCRC 21394 / JCM 1990 / NBRC 0083 / IGC 2968</strain>
    </source>
</reference>
<evidence type="ECO:0000313" key="1">
    <source>
        <dbReference type="EMBL" id="CAG85575.2"/>
    </source>
</evidence>
<keyword evidence="2" id="KW-1185">Reference proteome</keyword>
<dbReference type="HOGENOM" id="CLU_2573833_0_0_1"/>
<accession>Q6BW55</accession>
<proteinExistence type="predicted"/>
<dbReference type="Proteomes" id="UP000000599">
    <property type="component" value="Chromosome B"/>
</dbReference>
<dbReference type="AlphaFoldDB" id="Q6BW55"/>
<dbReference type="KEGG" id="dha:DEHA2B14234g"/>